<dbReference type="InterPro" id="IPR007489">
    <property type="entry name" value="RocS-like_C"/>
</dbReference>
<dbReference type="Pfam" id="PF04394">
    <property type="entry name" value="DUF536"/>
    <property type="match status" value="1"/>
</dbReference>
<reference evidence="3" key="1">
    <citation type="journal article" date="2019" name="Int. J. Syst. Evol. Microbiol.">
        <title>The Global Catalogue of Microorganisms (GCM) 10K type strain sequencing project: providing services to taxonomists for standard genome sequencing and annotation.</title>
        <authorList>
            <consortium name="The Broad Institute Genomics Platform"/>
            <consortium name="The Broad Institute Genome Sequencing Center for Infectious Disease"/>
            <person name="Wu L."/>
            <person name="Ma J."/>
        </authorList>
    </citation>
    <scope>NUCLEOTIDE SEQUENCE [LARGE SCALE GENOMIC DNA]</scope>
    <source>
        <strain evidence="3">CCM 8934</strain>
    </source>
</reference>
<protein>
    <submittedName>
        <fullName evidence="2">DUF536 domain-containing protein</fullName>
    </submittedName>
</protein>
<evidence type="ECO:0000313" key="2">
    <source>
        <dbReference type="EMBL" id="MFC6295393.1"/>
    </source>
</evidence>
<dbReference type="Proteomes" id="UP001596227">
    <property type="component" value="Unassembled WGS sequence"/>
</dbReference>
<accession>A0ABW1UH11</accession>
<organism evidence="2 3">
    <name type="scientific">Lactiplantibacillus daoliensis</name>
    <dbReference type="NCBI Taxonomy" id="2559916"/>
    <lineage>
        <taxon>Bacteria</taxon>
        <taxon>Bacillati</taxon>
        <taxon>Bacillota</taxon>
        <taxon>Bacilli</taxon>
        <taxon>Lactobacillales</taxon>
        <taxon>Lactobacillaceae</taxon>
        <taxon>Lactiplantibacillus</taxon>
    </lineage>
</organism>
<evidence type="ECO:0000259" key="1">
    <source>
        <dbReference type="Pfam" id="PF04394"/>
    </source>
</evidence>
<evidence type="ECO:0000313" key="3">
    <source>
        <dbReference type="Proteomes" id="UP001596227"/>
    </source>
</evidence>
<comment type="caution">
    <text evidence="2">The sequence shown here is derived from an EMBL/GenBank/DDBJ whole genome shotgun (WGS) entry which is preliminary data.</text>
</comment>
<name>A0ABW1UH11_9LACO</name>
<keyword evidence="3" id="KW-1185">Reference proteome</keyword>
<proteinExistence type="predicted"/>
<dbReference type="EMBL" id="JBHSSB010000027">
    <property type="protein sequence ID" value="MFC6295393.1"/>
    <property type="molecule type" value="Genomic_DNA"/>
</dbReference>
<feature type="domain" description="Regulator of chromosome segregation-like C-terminal" evidence="1">
    <location>
        <begin position="1"/>
        <end position="23"/>
    </location>
</feature>
<sequence length="59" mass="6685">MDQQQRLQLATLAENRQLKGPIQRISSLLESSSSTQKRQAAKKMTTCQIEEIPRVLKSS</sequence>
<dbReference type="RefSeq" id="WP_236684210.1">
    <property type="nucleotide sequence ID" value="NZ_JBHSSB010000027.1"/>
</dbReference>
<gene>
    <name evidence="2" type="ORF">ACFQH1_09285</name>
</gene>